<dbReference type="InterPro" id="IPR008972">
    <property type="entry name" value="Cupredoxin"/>
</dbReference>
<comment type="caution">
    <text evidence="7">The sequence shown here is derived from an EMBL/GenBank/DDBJ whole genome shotgun (WGS) entry which is preliminary data.</text>
</comment>
<dbReference type="Gene3D" id="2.60.40.420">
    <property type="entry name" value="Cupredoxins - blue copper proteins"/>
    <property type="match status" value="2"/>
</dbReference>
<organism evidence="7 8">
    <name type="scientific">Olpidium bornovanus</name>
    <dbReference type="NCBI Taxonomy" id="278681"/>
    <lineage>
        <taxon>Eukaryota</taxon>
        <taxon>Fungi</taxon>
        <taxon>Fungi incertae sedis</taxon>
        <taxon>Olpidiomycota</taxon>
        <taxon>Olpidiomycotina</taxon>
        <taxon>Olpidiomycetes</taxon>
        <taxon>Olpidiales</taxon>
        <taxon>Olpidiaceae</taxon>
        <taxon>Olpidium</taxon>
    </lineage>
</organism>
<dbReference type="OrthoDB" id="2121828at2759"/>
<dbReference type="Proteomes" id="UP000673691">
    <property type="component" value="Unassembled WGS sequence"/>
</dbReference>
<gene>
    <name evidence="7" type="ORF">BJ554DRAFT_2479</name>
</gene>
<keyword evidence="3" id="KW-0732">Signal</keyword>
<evidence type="ECO:0000256" key="2">
    <source>
        <dbReference type="ARBA" id="ARBA00022723"/>
    </source>
</evidence>
<dbReference type="InterPro" id="IPR002355">
    <property type="entry name" value="Cu_oxidase_Cu_BS"/>
</dbReference>
<dbReference type="GO" id="GO:0005507">
    <property type="term" value="F:copper ion binding"/>
    <property type="evidence" value="ECO:0007669"/>
    <property type="project" value="InterPro"/>
</dbReference>
<dbReference type="InterPro" id="IPR001117">
    <property type="entry name" value="Cu-oxidase_2nd"/>
</dbReference>
<dbReference type="Pfam" id="PF07731">
    <property type="entry name" value="Cu-oxidase_2"/>
    <property type="match status" value="1"/>
</dbReference>
<dbReference type="PANTHER" id="PTHR11709:SF361">
    <property type="entry name" value="IRON TRANSPORT MULTICOPPER OXIDASE FET3"/>
    <property type="match status" value="1"/>
</dbReference>
<dbReference type="InterPro" id="IPR045087">
    <property type="entry name" value="Cu-oxidase_fam"/>
</dbReference>
<keyword evidence="8" id="KW-1185">Reference proteome</keyword>
<evidence type="ECO:0000313" key="7">
    <source>
        <dbReference type="EMBL" id="KAG5457489.1"/>
    </source>
</evidence>
<evidence type="ECO:0000256" key="3">
    <source>
        <dbReference type="ARBA" id="ARBA00022729"/>
    </source>
</evidence>
<evidence type="ECO:0000256" key="4">
    <source>
        <dbReference type="SAM" id="Phobius"/>
    </source>
</evidence>
<feature type="domain" description="Plastocyanin-like" evidence="6">
    <location>
        <begin position="273"/>
        <end position="402"/>
    </location>
</feature>
<dbReference type="GO" id="GO:0016491">
    <property type="term" value="F:oxidoreductase activity"/>
    <property type="evidence" value="ECO:0007669"/>
    <property type="project" value="InterPro"/>
</dbReference>
<dbReference type="Pfam" id="PF00394">
    <property type="entry name" value="Cu-oxidase"/>
    <property type="match status" value="1"/>
</dbReference>
<sequence length="481" mass="53333">MAQYVDGMRAPLVIHNSQEAYRYDDEFTVTLEDWYHDESPVLLERYKSRYNPSGAEPSPQAVLINQMITPSFSVGPNTTYRVRIINMSALTMFYFLIDGHEMDVIEVDGVDVEKYRAEKGIPVSAAQRYSVLITTRNSTSQNFLMRAYADPGMIDQMDPLLEPLMNSTATIVYNQSVPLSATDPVPLIWDADGMFPMDLEDTVYRPLEVIPSNGPVKDENRIVLNVNFDLMTDGVGLLYDSWRNVGVLPSLTCLFFCRVSWLCAHFPAAAQPRDPKVPTLLTALTMGEDAANPVVYGRHTNAFVINHGEEIELVVNNWDEGTHPFHLHGHVFQVLGVGEGGYDWRANPVQEQPNPARRDTIMIPAGGHAVMRFTANNPGALFHCHIEWHMENGLVATFIEAPLEAQKQMTLPQQALDHCTAQGIFPGMNAAKAQGLDMSNDHDGPQPLPGVFDGRGIIAFAFSAITAAMGISVTSWYGCNS</sequence>
<feature type="domain" description="Plastocyanin-like" evidence="5">
    <location>
        <begin position="26"/>
        <end position="153"/>
    </location>
</feature>
<keyword evidence="4" id="KW-0472">Membrane</keyword>
<evidence type="ECO:0000313" key="8">
    <source>
        <dbReference type="Proteomes" id="UP000673691"/>
    </source>
</evidence>
<dbReference type="SUPFAM" id="SSF49503">
    <property type="entry name" value="Cupredoxins"/>
    <property type="match status" value="2"/>
</dbReference>
<comment type="similarity">
    <text evidence="1">Belongs to the multicopper oxidase family.</text>
</comment>
<dbReference type="EMBL" id="JAEFCI010009993">
    <property type="protein sequence ID" value="KAG5457489.1"/>
    <property type="molecule type" value="Genomic_DNA"/>
</dbReference>
<dbReference type="PANTHER" id="PTHR11709">
    <property type="entry name" value="MULTI-COPPER OXIDASE"/>
    <property type="match status" value="1"/>
</dbReference>
<dbReference type="InterPro" id="IPR044130">
    <property type="entry name" value="CuRO_2_Fet3-like"/>
</dbReference>
<dbReference type="InterPro" id="IPR011706">
    <property type="entry name" value="Cu-oxidase_C"/>
</dbReference>
<protein>
    <submittedName>
        <fullName evidence="7">Cupredoxin</fullName>
    </submittedName>
</protein>
<name>A0A8H7ZQU8_9FUNG</name>
<proteinExistence type="inferred from homology"/>
<feature type="transmembrane region" description="Helical" evidence="4">
    <location>
        <begin position="457"/>
        <end position="479"/>
    </location>
</feature>
<dbReference type="PROSITE" id="PS00080">
    <property type="entry name" value="MULTICOPPER_OXIDASE2"/>
    <property type="match status" value="1"/>
</dbReference>
<evidence type="ECO:0000259" key="6">
    <source>
        <dbReference type="Pfam" id="PF07731"/>
    </source>
</evidence>
<evidence type="ECO:0000256" key="1">
    <source>
        <dbReference type="ARBA" id="ARBA00010609"/>
    </source>
</evidence>
<dbReference type="GO" id="GO:0006811">
    <property type="term" value="P:monoatomic ion transport"/>
    <property type="evidence" value="ECO:0007669"/>
    <property type="project" value="InterPro"/>
</dbReference>
<accession>A0A8H7ZQU8</accession>
<reference evidence="7 8" key="1">
    <citation type="journal article" name="Sci. Rep.">
        <title>Genome-scale phylogenetic analyses confirm Olpidium as the closest living zoosporic fungus to the non-flagellated, terrestrial fungi.</title>
        <authorList>
            <person name="Chang Y."/>
            <person name="Rochon D."/>
            <person name="Sekimoto S."/>
            <person name="Wang Y."/>
            <person name="Chovatia M."/>
            <person name="Sandor L."/>
            <person name="Salamov A."/>
            <person name="Grigoriev I.V."/>
            <person name="Stajich J.E."/>
            <person name="Spatafora J.W."/>
        </authorList>
    </citation>
    <scope>NUCLEOTIDE SEQUENCE [LARGE SCALE GENOMIC DNA]</scope>
    <source>
        <strain evidence="7">S191</strain>
    </source>
</reference>
<dbReference type="CDD" id="cd13899">
    <property type="entry name" value="CuRO_3_Fet3p"/>
    <property type="match status" value="1"/>
</dbReference>
<dbReference type="CDD" id="cd13877">
    <property type="entry name" value="CuRO_2_Fet3p_like"/>
    <property type="match status" value="1"/>
</dbReference>
<evidence type="ECO:0000259" key="5">
    <source>
        <dbReference type="Pfam" id="PF00394"/>
    </source>
</evidence>
<keyword evidence="4" id="KW-0812">Transmembrane</keyword>
<keyword evidence="2" id="KW-0479">Metal-binding</keyword>
<dbReference type="AlphaFoldDB" id="A0A8H7ZQU8"/>
<keyword evidence="4" id="KW-1133">Transmembrane helix</keyword>